<reference evidence="2 3" key="1">
    <citation type="submission" date="2017-11" db="EMBL/GenBank/DDBJ databases">
        <title>De novo assembly and phasing of dikaryotic genomes from two isolates of Puccinia coronata f. sp. avenae, the causal agent of oat crown rust.</title>
        <authorList>
            <person name="Miller M.E."/>
            <person name="Zhang Y."/>
            <person name="Omidvar V."/>
            <person name="Sperschneider J."/>
            <person name="Schwessinger B."/>
            <person name="Raley C."/>
            <person name="Palmer J.M."/>
            <person name="Garnica D."/>
            <person name="Upadhyaya N."/>
            <person name="Rathjen J."/>
            <person name="Taylor J.M."/>
            <person name="Park R.F."/>
            <person name="Dodds P.N."/>
            <person name="Hirsch C.D."/>
            <person name="Kianian S.F."/>
            <person name="Figueroa M."/>
        </authorList>
    </citation>
    <scope>NUCLEOTIDE SEQUENCE [LARGE SCALE GENOMIC DNA]</scope>
    <source>
        <strain evidence="2">12NC29</strain>
    </source>
</reference>
<dbReference type="EMBL" id="PGCJ01000009">
    <property type="protein sequence ID" value="PLW57578.1"/>
    <property type="molecule type" value="Genomic_DNA"/>
</dbReference>
<feature type="signal peptide" evidence="1">
    <location>
        <begin position="1"/>
        <end position="22"/>
    </location>
</feature>
<proteinExistence type="predicted"/>
<evidence type="ECO:0000256" key="1">
    <source>
        <dbReference type="SAM" id="SignalP"/>
    </source>
</evidence>
<dbReference type="AlphaFoldDB" id="A0A2N5W5R1"/>
<protein>
    <submittedName>
        <fullName evidence="2">Uncharacterized protein</fullName>
    </submittedName>
</protein>
<sequence length="189" mass="20889">MACTQSFRLVFLLFSIVLVSKTIQSFLGYQNDVYTRGTLDAVVESSSLTNRPAGNVAGSSHADMTYVNGVEMTELLMSRHDDPEGFANKVALPRFAKTYRLETGRGSDYWADRGKTTGLRLYFNREKKGELPKSVWITNESKSPTASFTYSLHHELAEESVTQATLAPGKGHKIPLSAGVGGELNWYVQ</sequence>
<accession>A0A2N5W5R1</accession>
<comment type="caution">
    <text evidence="2">The sequence shown here is derived from an EMBL/GenBank/DDBJ whole genome shotgun (WGS) entry which is preliminary data.</text>
</comment>
<gene>
    <name evidence="2" type="ORF">PCANC_01172</name>
</gene>
<organism evidence="2 3">
    <name type="scientific">Puccinia coronata f. sp. avenae</name>
    <dbReference type="NCBI Taxonomy" id="200324"/>
    <lineage>
        <taxon>Eukaryota</taxon>
        <taxon>Fungi</taxon>
        <taxon>Dikarya</taxon>
        <taxon>Basidiomycota</taxon>
        <taxon>Pucciniomycotina</taxon>
        <taxon>Pucciniomycetes</taxon>
        <taxon>Pucciniales</taxon>
        <taxon>Pucciniaceae</taxon>
        <taxon>Puccinia</taxon>
    </lineage>
</organism>
<dbReference type="Proteomes" id="UP000235388">
    <property type="component" value="Unassembled WGS sequence"/>
</dbReference>
<evidence type="ECO:0000313" key="3">
    <source>
        <dbReference type="Proteomes" id="UP000235388"/>
    </source>
</evidence>
<name>A0A2N5W5R1_9BASI</name>
<evidence type="ECO:0000313" key="2">
    <source>
        <dbReference type="EMBL" id="PLW57578.1"/>
    </source>
</evidence>
<keyword evidence="1" id="KW-0732">Signal</keyword>
<keyword evidence="3" id="KW-1185">Reference proteome</keyword>
<feature type="chain" id="PRO_5014652679" evidence="1">
    <location>
        <begin position="23"/>
        <end position="189"/>
    </location>
</feature>